<dbReference type="Pfam" id="PF01926">
    <property type="entry name" value="MMR_HSR1"/>
    <property type="match status" value="1"/>
</dbReference>
<dbReference type="EMBL" id="JBHRWW010000007">
    <property type="protein sequence ID" value="MFC3689049.1"/>
    <property type="molecule type" value="Genomic_DNA"/>
</dbReference>
<dbReference type="CDD" id="cd00882">
    <property type="entry name" value="Ras_like_GTPase"/>
    <property type="match status" value="1"/>
</dbReference>
<gene>
    <name evidence="2" type="ORF">ACFOLH_11920</name>
</gene>
<comment type="caution">
    <text evidence="2">The sequence shown here is derived from an EMBL/GenBank/DDBJ whole genome shotgun (WGS) entry which is preliminary data.</text>
</comment>
<feature type="domain" description="G" evidence="1">
    <location>
        <begin position="24"/>
        <end position="144"/>
    </location>
</feature>
<dbReference type="InterPro" id="IPR027417">
    <property type="entry name" value="P-loop_NTPase"/>
</dbReference>
<keyword evidence="3" id="KW-1185">Reference proteome</keyword>
<accession>A0ABV7WGU7</accession>
<proteinExistence type="predicted"/>
<evidence type="ECO:0000313" key="2">
    <source>
        <dbReference type="EMBL" id="MFC3689049.1"/>
    </source>
</evidence>
<organism evidence="2 3">
    <name type="scientific">Aquipuribacter hungaricus</name>
    <dbReference type="NCBI Taxonomy" id="545624"/>
    <lineage>
        <taxon>Bacteria</taxon>
        <taxon>Bacillati</taxon>
        <taxon>Actinomycetota</taxon>
        <taxon>Actinomycetes</taxon>
        <taxon>Micrococcales</taxon>
        <taxon>Intrasporangiaceae</taxon>
        <taxon>Aquipuribacter</taxon>
    </lineage>
</organism>
<name>A0ABV7WGU7_9MICO</name>
<evidence type="ECO:0000259" key="1">
    <source>
        <dbReference type="Pfam" id="PF01926"/>
    </source>
</evidence>
<sequence length="372" mass="38574">MSPVHDDGFRAAFAQEAASLGRFTVVVLGRTGVGKSTLVNAVFGESLAETGIGAPVTQTSHLYSREGVGLAVVDTKGIEVGEDTEELLADLRALVAHSRTRPAEEQIHVAWFCVQAADLRLQDGERAVIEELDRLGIPVLLVMTRVPRLDGRNHPDAVAFHHAIQAMGLPVVGGRAWPVMALGDSFAGWPAHGLPELVEQTRTAAPAGVEAAFVAAQRVSPEAKAAEAGKVVAAAAAQAAAAAATPIPFADAVLLVLIQLRMMSRIALLHNVPVDRATLLAMASVAATTQAGRSIASGLVKMIPGAGTVAGGLVGAAVASSVTAAMGGAWITVCRRYGSDDLVSTVAFDPAVLQKAFGEEMARTLRSLGRRR</sequence>
<evidence type="ECO:0000313" key="3">
    <source>
        <dbReference type="Proteomes" id="UP001595685"/>
    </source>
</evidence>
<dbReference type="InterPro" id="IPR006073">
    <property type="entry name" value="GTP-bd"/>
</dbReference>
<dbReference type="Gene3D" id="3.40.50.300">
    <property type="entry name" value="P-loop containing nucleotide triphosphate hydrolases"/>
    <property type="match status" value="1"/>
</dbReference>
<protein>
    <submittedName>
        <fullName evidence="2">GTPase</fullName>
    </submittedName>
</protein>
<dbReference type="Proteomes" id="UP001595685">
    <property type="component" value="Unassembled WGS sequence"/>
</dbReference>
<dbReference type="RefSeq" id="WP_340295061.1">
    <property type="nucleotide sequence ID" value="NZ_JBBEOI010000203.1"/>
</dbReference>
<reference evidence="3" key="1">
    <citation type="journal article" date="2019" name="Int. J. Syst. Evol. Microbiol.">
        <title>The Global Catalogue of Microorganisms (GCM) 10K type strain sequencing project: providing services to taxonomists for standard genome sequencing and annotation.</title>
        <authorList>
            <consortium name="The Broad Institute Genomics Platform"/>
            <consortium name="The Broad Institute Genome Sequencing Center for Infectious Disease"/>
            <person name="Wu L."/>
            <person name="Ma J."/>
        </authorList>
    </citation>
    <scope>NUCLEOTIDE SEQUENCE [LARGE SCALE GENOMIC DNA]</scope>
    <source>
        <strain evidence="3">NCAIM B.02333</strain>
    </source>
</reference>
<dbReference type="SUPFAM" id="SSF52540">
    <property type="entry name" value="P-loop containing nucleoside triphosphate hydrolases"/>
    <property type="match status" value="1"/>
</dbReference>